<feature type="compositionally biased region" description="Basic and acidic residues" evidence="1">
    <location>
        <begin position="109"/>
        <end position="119"/>
    </location>
</feature>
<name>A0A813GUQ9_POLGL</name>
<accession>A0A813GUQ9</accession>
<feature type="compositionally biased region" description="Polar residues" evidence="1">
    <location>
        <begin position="1355"/>
        <end position="1374"/>
    </location>
</feature>
<proteinExistence type="predicted"/>
<evidence type="ECO:0000256" key="1">
    <source>
        <dbReference type="SAM" id="MobiDB-lite"/>
    </source>
</evidence>
<dbReference type="CDD" id="cd02440">
    <property type="entry name" value="AdoMet_MTases"/>
    <property type="match status" value="1"/>
</dbReference>
<dbReference type="PANTHER" id="PTHR47739">
    <property type="entry name" value="TRNA1(VAL) (ADENINE(37)-N6)-METHYLTRANSFERASE"/>
    <property type="match status" value="1"/>
</dbReference>
<dbReference type="Proteomes" id="UP000626109">
    <property type="component" value="Unassembled WGS sequence"/>
</dbReference>
<evidence type="ECO:0000313" key="4">
    <source>
        <dbReference type="Proteomes" id="UP000626109"/>
    </source>
</evidence>
<protein>
    <recommendedName>
        <fullName evidence="2">Methyltransferase small domain-containing protein</fullName>
    </recommendedName>
</protein>
<feature type="region of interest" description="Disordered" evidence="1">
    <location>
        <begin position="85"/>
        <end position="122"/>
    </location>
</feature>
<dbReference type="InterPro" id="IPR007848">
    <property type="entry name" value="Small_mtfrase_dom"/>
</dbReference>
<dbReference type="InterPro" id="IPR002110">
    <property type="entry name" value="Ankyrin_rpt"/>
</dbReference>
<dbReference type="GO" id="GO:0008168">
    <property type="term" value="F:methyltransferase activity"/>
    <property type="evidence" value="ECO:0007669"/>
    <property type="project" value="InterPro"/>
</dbReference>
<dbReference type="InterPro" id="IPR050210">
    <property type="entry name" value="tRNA_Adenine-N(6)_MTase"/>
</dbReference>
<dbReference type="Pfam" id="PF05175">
    <property type="entry name" value="MTS"/>
    <property type="match status" value="1"/>
</dbReference>
<dbReference type="Gene3D" id="3.40.50.150">
    <property type="entry name" value="Vaccinia Virus protein VP39"/>
    <property type="match status" value="1"/>
</dbReference>
<feature type="domain" description="Methyltransferase small" evidence="2">
    <location>
        <begin position="164"/>
        <end position="293"/>
    </location>
</feature>
<reference evidence="3" key="1">
    <citation type="submission" date="2021-02" db="EMBL/GenBank/DDBJ databases">
        <authorList>
            <person name="Dougan E. K."/>
            <person name="Rhodes N."/>
            <person name="Thang M."/>
            <person name="Chan C."/>
        </authorList>
    </citation>
    <scope>NUCLEOTIDE SEQUENCE</scope>
</reference>
<dbReference type="Pfam" id="PF12796">
    <property type="entry name" value="Ank_2"/>
    <property type="match status" value="1"/>
</dbReference>
<dbReference type="InterPro" id="IPR036770">
    <property type="entry name" value="Ankyrin_rpt-contain_sf"/>
</dbReference>
<evidence type="ECO:0000313" key="3">
    <source>
        <dbReference type="EMBL" id="CAE8628487.1"/>
    </source>
</evidence>
<dbReference type="SMART" id="SM00248">
    <property type="entry name" value="ANK"/>
    <property type="match status" value="2"/>
</dbReference>
<dbReference type="EMBL" id="CAJNNW010000524">
    <property type="protein sequence ID" value="CAE8628487.1"/>
    <property type="molecule type" value="Genomic_DNA"/>
</dbReference>
<dbReference type="SUPFAM" id="SSF53335">
    <property type="entry name" value="S-adenosyl-L-methionine-dependent methyltransferases"/>
    <property type="match status" value="1"/>
</dbReference>
<dbReference type="SUPFAM" id="SSF48403">
    <property type="entry name" value="Ankyrin repeat"/>
    <property type="match status" value="1"/>
</dbReference>
<gene>
    <name evidence="3" type="ORF">PGLA2088_LOCUS734</name>
</gene>
<organism evidence="3 4">
    <name type="scientific">Polarella glacialis</name>
    <name type="common">Dinoflagellate</name>
    <dbReference type="NCBI Taxonomy" id="89957"/>
    <lineage>
        <taxon>Eukaryota</taxon>
        <taxon>Sar</taxon>
        <taxon>Alveolata</taxon>
        <taxon>Dinophyceae</taxon>
        <taxon>Suessiales</taxon>
        <taxon>Suessiaceae</taxon>
        <taxon>Polarella</taxon>
    </lineage>
</organism>
<feature type="region of interest" description="Disordered" evidence="1">
    <location>
        <begin position="1346"/>
        <end position="1390"/>
    </location>
</feature>
<dbReference type="InterPro" id="IPR027417">
    <property type="entry name" value="P-loop_NTPase"/>
</dbReference>
<dbReference type="PANTHER" id="PTHR47739:SF1">
    <property type="entry name" value="TRNA1(VAL) (ADENINE(37)-N6)-METHYLTRANSFERASE"/>
    <property type="match status" value="1"/>
</dbReference>
<evidence type="ECO:0000259" key="2">
    <source>
        <dbReference type="Pfam" id="PF05175"/>
    </source>
</evidence>
<dbReference type="Gene3D" id="3.40.50.300">
    <property type="entry name" value="P-loop containing nucleotide triphosphate hydrolases"/>
    <property type="match status" value="1"/>
</dbReference>
<comment type="caution">
    <text evidence="3">The sequence shown here is derived from an EMBL/GenBank/DDBJ whole genome shotgun (WGS) entry which is preliminary data.</text>
</comment>
<dbReference type="Gene3D" id="1.25.40.20">
    <property type="entry name" value="Ankyrin repeat-containing domain"/>
    <property type="match status" value="1"/>
</dbReference>
<dbReference type="InterPro" id="IPR029063">
    <property type="entry name" value="SAM-dependent_MTases_sf"/>
</dbReference>
<sequence length="1402" mass="149151">MDNDAVAYSQECFDSACSGVREALKDAGLKTHDVYFDVHFVPTSGWKDDNVMCRSEYTPWYCGPTLVEALDDAVASHFKPATVSAASGPPRLGPGCRRAGFPQVQATRRGADSESRLPERTASGRPVSLDRLCRGWSIYQVADGYRFNHDDILLAREACRALPTARRCLDLGSGTGSVGLLWLAQQPAEATLTSLEAQEESVELCRRSLARLDLGPRARVRHGDLRDPGVLAELDGEFDLVTANPPYLEPGNRLLPLHPQRRYCYYEMRGGAREFAEAARDKLAAGGALCMVHVHDRAADVLAAVSSAGFCLERRVTVFSRGQPKWQVIVCRQAPDSSPAGKPHEETLQIRDADGAWTSDWDSVCREMGVFQKERLAPGLLMQSQVTGAMWGWSTTPQCKPAAGSNWAFSAAVNAGTSGTIVCANTGATPPANGSTVPCPSSTNGASAPDNGWWNKCGHDNGPCTGQAEIGPGLSCTGGTAPTMSPAAMAAMTTTKASGGAVSFANSGAAPGLLIAVAALVTVLVSQPGAGPLWVVLKAAKALAAGRAKTDPKTKLPQTLPWISFSWAPQDQKVQSCDGEMRGQLPHSAYSLCSVEAPPPPTPSDACFPEQQVVRISRCVSGPYAMMGKRLGLALLSRTLGRSRLQDDDLQFVMWAVLPVTVHRAAASVDAVAFVSISFAKQAAGSLVAPPLVALVLGFGAFPGVVLHYLYSHIPEFADLARTDGLSLYAFGAGQGASVDVGCLMEIKITGAETAAIVMIYFGAQTGMNLYMKAVLSKIVVDEAEGLKGLPIGFLLTAIQQPGTFCSEEAYNDQGVCHWPSLRLVGGAREALNVGLNNFSLSLVAISSGPCAATSGVEQGPFVHCIGKESPRLWINLIIRSCLPLSTALSQLLVGSLMGNQGQAGLKQSVSVLHLFAFCCYHISINVKPSNNCAHDPRLGVSCCFLSIFSGALNMVLAGVPGTQSTNLGKDLDFLGIVSSLCTPALQPRLLPRVLVQVDWTVALVYAMGKITVRMGKGWSDSRLGRHAAVSIISVDCSGTASAAAQQWPRKKNMRLPMMLIEQAPFEDSAFFVPASFGAFEHAPAILQNLARHMRSRNPAVLTPVLFSGVPEPRYFGVVLAFCYNILQYTLARAPIFRSSSFRKRLLDTCSRSANDCCPAMGQVEPDGERVGMLTSLAAAGDERGVRRILESDPGAVDECSPDGTSCLCAAALWGHSGILRLLLEAQAFPGMKNETGARWTALHAAAAQEQGKACMLLLDFKANPLEKDLDGVSPCDYASCSEAVWPLFASRGCERVPKAELVQKGVLRKASAALEQQLAQEAHVEPEARRGLVSEYSRPGSSYVVSREFPARPGSSTVSRPPGTGSRQASKQASRPIDILEEEDANSPVKMATAGLRSLAV</sequence>